<proteinExistence type="predicted"/>
<dbReference type="EMBL" id="GBRH01238366">
    <property type="protein sequence ID" value="JAD59529.1"/>
    <property type="molecule type" value="Transcribed_RNA"/>
</dbReference>
<reference evidence="1" key="1">
    <citation type="submission" date="2014-09" db="EMBL/GenBank/DDBJ databases">
        <authorList>
            <person name="Magalhaes I.L.F."/>
            <person name="Oliveira U."/>
            <person name="Santos F.R."/>
            <person name="Vidigal T.H.D.A."/>
            <person name="Brescovit A.D."/>
            <person name="Santos A.J."/>
        </authorList>
    </citation>
    <scope>NUCLEOTIDE SEQUENCE</scope>
    <source>
        <tissue evidence="1">Shoot tissue taken approximately 20 cm above the soil surface</tissue>
    </source>
</reference>
<organism evidence="1">
    <name type="scientific">Arundo donax</name>
    <name type="common">Giant reed</name>
    <name type="synonym">Donax arundinaceus</name>
    <dbReference type="NCBI Taxonomy" id="35708"/>
    <lineage>
        <taxon>Eukaryota</taxon>
        <taxon>Viridiplantae</taxon>
        <taxon>Streptophyta</taxon>
        <taxon>Embryophyta</taxon>
        <taxon>Tracheophyta</taxon>
        <taxon>Spermatophyta</taxon>
        <taxon>Magnoliopsida</taxon>
        <taxon>Liliopsida</taxon>
        <taxon>Poales</taxon>
        <taxon>Poaceae</taxon>
        <taxon>PACMAD clade</taxon>
        <taxon>Arundinoideae</taxon>
        <taxon>Arundineae</taxon>
        <taxon>Arundo</taxon>
    </lineage>
</organism>
<sequence>MVGVGVGVEVRVHNGDRTPIEWPATTRTVTPLTAGDAMSLLCIS</sequence>
<protein>
    <submittedName>
        <fullName evidence="1">Uncharacterized protein</fullName>
    </submittedName>
</protein>
<evidence type="ECO:0000313" key="1">
    <source>
        <dbReference type="EMBL" id="JAD59529.1"/>
    </source>
</evidence>
<dbReference type="AlphaFoldDB" id="A0A0A9B6B2"/>
<reference evidence="1" key="2">
    <citation type="journal article" date="2015" name="Data Brief">
        <title>Shoot transcriptome of the giant reed, Arundo donax.</title>
        <authorList>
            <person name="Barrero R.A."/>
            <person name="Guerrero F.D."/>
            <person name="Moolhuijzen P."/>
            <person name="Goolsby J.A."/>
            <person name="Tidwell J."/>
            <person name="Bellgard S.E."/>
            <person name="Bellgard M.I."/>
        </authorList>
    </citation>
    <scope>NUCLEOTIDE SEQUENCE</scope>
    <source>
        <tissue evidence="1">Shoot tissue taken approximately 20 cm above the soil surface</tissue>
    </source>
</reference>
<accession>A0A0A9B6B2</accession>
<name>A0A0A9B6B2_ARUDO</name>